<sequence>MLACLVGSSALMVGTSSRPMVMSQRMASPMMATTSATLKTIQGPDLYWEDKGPLQNPPMEESDFKEYDKYDLFLAACAKNGVNLDAAGTTVLAPGNKAVAEYMAVNGPLSKAVCEYHIIKGLVNTDALGSAKLTTVQGGTITYRRMFRKDFVDNAFCAAKSSPPRTSYSGNIKTDNGMIHMINEVIYPGWTLSSGGVGAVGATRDA</sequence>
<dbReference type="InterPro" id="IPR000782">
    <property type="entry name" value="FAS1_domain"/>
</dbReference>
<reference evidence="3" key="1">
    <citation type="journal article" date="2015" name="PLoS Genet.">
        <title>Genome Sequence and Transcriptome Analyses of Chrysochromulina tobin: Metabolic Tools for Enhanced Algal Fitness in the Prominent Order Prymnesiales (Haptophyceae).</title>
        <authorList>
            <person name="Hovde B.T."/>
            <person name="Deodato C.R."/>
            <person name="Hunsperger H.M."/>
            <person name="Ryken S.A."/>
            <person name="Yost W."/>
            <person name="Jha R.K."/>
            <person name="Patterson J."/>
            <person name="Monnat R.J. Jr."/>
            <person name="Barlow S.B."/>
            <person name="Starkenburg S.R."/>
            <person name="Cattolico R.A."/>
        </authorList>
    </citation>
    <scope>NUCLEOTIDE SEQUENCE</scope>
    <source>
        <strain evidence="3">CCMP291</strain>
    </source>
</reference>
<evidence type="ECO:0000259" key="1">
    <source>
        <dbReference type="PROSITE" id="PS50213"/>
    </source>
</evidence>
<dbReference type="Proteomes" id="UP000037460">
    <property type="component" value="Unassembled WGS sequence"/>
</dbReference>
<protein>
    <recommendedName>
        <fullName evidence="1">FAS1 domain-containing protein</fullName>
    </recommendedName>
</protein>
<dbReference type="Pfam" id="PF02469">
    <property type="entry name" value="Fasciclin"/>
    <property type="match status" value="1"/>
</dbReference>
<proteinExistence type="predicted"/>
<dbReference type="Gene3D" id="2.30.180.10">
    <property type="entry name" value="FAS1 domain"/>
    <property type="match status" value="1"/>
</dbReference>
<keyword evidence="3" id="KW-1185">Reference proteome</keyword>
<accession>A0A0M0JMD2</accession>
<dbReference type="EMBL" id="JWZX01002689">
    <property type="protein sequence ID" value="KOO27650.1"/>
    <property type="molecule type" value="Genomic_DNA"/>
</dbReference>
<name>A0A0M0JMD2_9EUKA</name>
<dbReference type="SUPFAM" id="SSF82153">
    <property type="entry name" value="FAS1 domain"/>
    <property type="match status" value="1"/>
</dbReference>
<gene>
    <name evidence="2" type="ORF">Ctob_001324</name>
</gene>
<organism evidence="2 3">
    <name type="scientific">Chrysochromulina tobinii</name>
    <dbReference type="NCBI Taxonomy" id="1460289"/>
    <lineage>
        <taxon>Eukaryota</taxon>
        <taxon>Haptista</taxon>
        <taxon>Haptophyta</taxon>
        <taxon>Prymnesiophyceae</taxon>
        <taxon>Prymnesiales</taxon>
        <taxon>Chrysochromulinaceae</taxon>
        <taxon>Chrysochromulina</taxon>
    </lineage>
</organism>
<comment type="caution">
    <text evidence="2">The sequence shown here is derived from an EMBL/GenBank/DDBJ whole genome shotgun (WGS) entry which is preliminary data.</text>
</comment>
<dbReference type="SMART" id="SM00554">
    <property type="entry name" value="FAS1"/>
    <property type="match status" value="1"/>
</dbReference>
<dbReference type="InterPro" id="IPR036378">
    <property type="entry name" value="FAS1_dom_sf"/>
</dbReference>
<evidence type="ECO:0000313" key="3">
    <source>
        <dbReference type="Proteomes" id="UP000037460"/>
    </source>
</evidence>
<dbReference type="AlphaFoldDB" id="A0A0M0JMD2"/>
<evidence type="ECO:0000313" key="2">
    <source>
        <dbReference type="EMBL" id="KOO27650.1"/>
    </source>
</evidence>
<dbReference type="PROSITE" id="PS50213">
    <property type="entry name" value="FAS1"/>
    <property type="match status" value="1"/>
</dbReference>
<dbReference type="OrthoDB" id="286301at2759"/>
<feature type="domain" description="FAS1" evidence="1">
    <location>
        <begin position="51"/>
        <end position="186"/>
    </location>
</feature>